<dbReference type="AlphaFoldDB" id="K8EEQ9"/>
<dbReference type="InterPro" id="IPR045218">
    <property type="entry name" value="DA1-like"/>
</dbReference>
<accession>K8EEQ9</accession>
<dbReference type="KEGG" id="bpg:Bathy05g02620"/>
<protein>
    <recommendedName>
        <fullName evidence="2">Protein DA1-like domain-containing protein</fullName>
    </recommendedName>
</protein>
<feature type="compositionally biased region" description="Low complexity" evidence="1">
    <location>
        <begin position="111"/>
        <end position="120"/>
    </location>
</feature>
<feature type="domain" description="Protein DA1-like" evidence="2">
    <location>
        <begin position="331"/>
        <end position="506"/>
    </location>
</feature>
<name>K8EEQ9_9CHLO</name>
<dbReference type="eggNOG" id="KOG1703">
    <property type="taxonomic scope" value="Eukaryota"/>
</dbReference>
<organism evidence="3 4">
    <name type="scientific">Bathycoccus prasinos</name>
    <dbReference type="NCBI Taxonomy" id="41875"/>
    <lineage>
        <taxon>Eukaryota</taxon>
        <taxon>Viridiplantae</taxon>
        <taxon>Chlorophyta</taxon>
        <taxon>Mamiellophyceae</taxon>
        <taxon>Mamiellales</taxon>
        <taxon>Bathycoccaceae</taxon>
        <taxon>Bathycoccus</taxon>
    </lineage>
</organism>
<evidence type="ECO:0000313" key="4">
    <source>
        <dbReference type="Proteomes" id="UP000198341"/>
    </source>
</evidence>
<evidence type="ECO:0000313" key="3">
    <source>
        <dbReference type="EMBL" id="CCO16429.1"/>
    </source>
</evidence>
<proteinExistence type="predicted"/>
<dbReference type="OrthoDB" id="25414at2759"/>
<dbReference type="Pfam" id="PF12315">
    <property type="entry name" value="DA1-like"/>
    <property type="match status" value="1"/>
</dbReference>
<evidence type="ECO:0000259" key="2">
    <source>
        <dbReference type="Pfam" id="PF12315"/>
    </source>
</evidence>
<dbReference type="GeneID" id="19015765"/>
<evidence type="ECO:0000256" key="1">
    <source>
        <dbReference type="SAM" id="MobiDB-lite"/>
    </source>
</evidence>
<dbReference type="RefSeq" id="XP_007512871.1">
    <property type="nucleotide sequence ID" value="XM_007512809.1"/>
</dbReference>
<dbReference type="STRING" id="41875.K8EEQ9"/>
<dbReference type="Proteomes" id="UP000198341">
    <property type="component" value="Chromosome 5"/>
</dbReference>
<gene>
    <name evidence="3" type="ORF">Bathy05g02620</name>
</gene>
<feature type="region of interest" description="Disordered" evidence="1">
    <location>
        <begin position="106"/>
        <end position="126"/>
    </location>
</feature>
<keyword evidence="4" id="KW-1185">Reference proteome</keyword>
<dbReference type="EMBL" id="FO082274">
    <property type="protein sequence ID" value="CCO16429.1"/>
    <property type="molecule type" value="Genomic_DNA"/>
</dbReference>
<dbReference type="PANTHER" id="PTHR24209:SF7">
    <property type="entry name" value="PROTEIN DA1-RELATED 2"/>
    <property type="match status" value="1"/>
</dbReference>
<dbReference type="InterPro" id="IPR022087">
    <property type="entry name" value="DA1-like_dom"/>
</dbReference>
<reference evidence="3 4" key="1">
    <citation type="submission" date="2011-10" db="EMBL/GenBank/DDBJ databases">
        <authorList>
            <person name="Genoscope - CEA"/>
        </authorList>
    </citation>
    <scope>NUCLEOTIDE SEQUENCE [LARGE SCALE GENOMIC DNA]</scope>
    <source>
        <strain evidence="3 4">RCC 1105</strain>
    </source>
</reference>
<dbReference type="PANTHER" id="PTHR24209">
    <property type="entry name" value="PROTEIN DA1-RELATED 2"/>
    <property type="match status" value="1"/>
</dbReference>
<sequence length="526" mass="59401">MVRVMCAEEKRAQVCEEFQFRSGNTVRDTNGFLIRRALCGREIHTKDKDMNAPRTRATTKTTTTTACQMCDIALEYDALSAEFLASRKVQCGRCTFVNDIRVDAEEKTKTKTASSSSSSEGVVKGDEAFARRLQKEEDARGSHHRGRSFGSWMKDLFSALPLPQEEAKKRPPTCAKCERTVTDVGVFDPGERVTQNNVFSRTTTVRYYQTSEYWNEFLCRECFEGERRGYVVRCDGCQKIESERCKRELGGFVRLPEEEQGPGNAGADGGGRYLCLECSGSVVVDNEDAWILYEEIKQFMMNELDLTMPERMPPLHVVTEESMRLSMGRDQNTTAHVYNDDDVNDDDRAGGGADFSNTRTRGLCLSTEHTLTRVVRRPEFSWQEGLTFSETPIHVGSRSNVTAIIVVNCLPRLLFGSILAHEMTHAHFRLTPGYPRKINRKVEEGLCQLIACLWTEREAQKIDGNDEEAKNQLALAGCIAHNIRNEPSEIYGDGARIALHRYEKLGNCRDVFDCVKSTGQFPEYDA</sequence>